<keyword evidence="1" id="KW-1133">Transmembrane helix</keyword>
<evidence type="ECO:0000256" key="1">
    <source>
        <dbReference type="HAMAP-Rule" id="MF_02088"/>
    </source>
</evidence>
<dbReference type="PANTHER" id="PTHR34300:SF2">
    <property type="entry name" value="QUEUOSINE PRECURSOR TRANSPORTER-RELATED"/>
    <property type="match status" value="1"/>
</dbReference>
<evidence type="ECO:0000313" key="3">
    <source>
        <dbReference type="Proteomes" id="UP000231530"/>
    </source>
</evidence>
<dbReference type="EMBL" id="PFBY01000003">
    <property type="protein sequence ID" value="PIR76790.1"/>
    <property type="molecule type" value="Genomic_DNA"/>
</dbReference>
<feature type="transmembrane region" description="Helical" evidence="1">
    <location>
        <begin position="157"/>
        <end position="175"/>
    </location>
</feature>
<evidence type="ECO:0000313" key="2">
    <source>
        <dbReference type="EMBL" id="PIR76790.1"/>
    </source>
</evidence>
<dbReference type="NCBIfam" id="TIGR00697">
    <property type="entry name" value="queuosine precursor transporter"/>
    <property type="match status" value="1"/>
</dbReference>
<sequence length="226" mass="25751">MFFIQHFLIMTQHFKLTILSSIFIAGLISANLLGAKVTTIFGITMSVAIFSYPLTFLMTDVIAEVYGKKKAQQVVYAAFIAQILVLFLTWLSIVLPPATRYTTNDAYVTVFQGSLRMIIASLVAFIFAQAHDIWAFEWWKKKTHGKYLWIRNNASTMVSQAIDTLLFMYIAFYHINDKFTAGFILHLSITYWLIKALFALLDTPFTYALVKWLKKGQAVSPDTATE</sequence>
<dbReference type="Pfam" id="PF02592">
    <property type="entry name" value="Vut_1"/>
    <property type="match status" value="1"/>
</dbReference>
<organism evidence="2 3">
    <name type="scientific">Candidatus Magasanikbacteria bacterium CG10_big_fil_rev_8_21_14_0_10_42_10</name>
    <dbReference type="NCBI Taxonomy" id="1974649"/>
    <lineage>
        <taxon>Bacteria</taxon>
        <taxon>Candidatus Magasanikiibacteriota</taxon>
    </lineage>
</organism>
<comment type="subcellular location">
    <subcellularLocation>
        <location evidence="1">Cell membrane</location>
        <topology evidence="1">Multi-pass membrane protein</topology>
    </subcellularLocation>
</comment>
<dbReference type="InterPro" id="IPR003744">
    <property type="entry name" value="YhhQ"/>
</dbReference>
<proteinExistence type="inferred from homology"/>
<dbReference type="AlphaFoldDB" id="A0A2H0TX92"/>
<feature type="transmembrane region" description="Helical" evidence="1">
    <location>
        <begin position="16"/>
        <end position="34"/>
    </location>
</feature>
<reference evidence="3" key="1">
    <citation type="submission" date="2017-09" db="EMBL/GenBank/DDBJ databases">
        <title>Depth-based differentiation of microbial function through sediment-hosted aquifers and enrichment of novel symbionts in the deep terrestrial subsurface.</title>
        <authorList>
            <person name="Probst A.J."/>
            <person name="Ladd B."/>
            <person name="Jarett J.K."/>
            <person name="Geller-Mcgrath D.E."/>
            <person name="Sieber C.M.K."/>
            <person name="Emerson J.B."/>
            <person name="Anantharaman K."/>
            <person name="Thomas B.C."/>
            <person name="Malmstrom R."/>
            <person name="Stieglmeier M."/>
            <person name="Klingl A."/>
            <person name="Woyke T."/>
            <person name="Ryan C.M."/>
            <person name="Banfield J.F."/>
        </authorList>
    </citation>
    <scope>NUCLEOTIDE SEQUENCE [LARGE SCALE GENOMIC DNA]</scope>
</reference>
<keyword evidence="1" id="KW-1003">Cell membrane</keyword>
<accession>A0A2H0TX92</accession>
<dbReference type="Proteomes" id="UP000231530">
    <property type="component" value="Unassembled WGS sequence"/>
</dbReference>
<dbReference type="HAMAP" id="MF_02088">
    <property type="entry name" value="Q_prec_transport"/>
    <property type="match status" value="1"/>
</dbReference>
<protein>
    <recommendedName>
        <fullName evidence="1">Probable queuosine precursor transporter</fullName>
        <shortName evidence="1">Q precursor transporter</shortName>
    </recommendedName>
</protein>
<feature type="transmembrane region" description="Helical" evidence="1">
    <location>
        <begin position="115"/>
        <end position="136"/>
    </location>
</feature>
<name>A0A2H0TX92_9BACT</name>
<comment type="caution">
    <text evidence="2">The sequence shown here is derived from an EMBL/GenBank/DDBJ whole genome shotgun (WGS) entry which is preliminary data.</text>
</comment>
<dbReference type="GO" id="GO:0005886">
    <property type="term" value="C:plasma membrane"/>
    <property type="evidence" value="ECO:0007669"/>
    <property type="project" value="UniProtKB-SubCell"/>
</dbReference>
<feature type="transmembrane region" description="Helical" evidence="1">
    <location>
        <begin position="74"/>
        <end position="95"/>
    </location>
</feature>
<keyword evidence="1" id="KW-0812">Transmembrane</keyword>
<dbReference type="PANTHER" id="PTHR34300">
    <property type="entry name" value="QUEUOSINE PRECURSOR TRANSPORTER-RELATED"/>
    <property type="match status" value="1"/>
</dbReference>
<keyword evidence="1" id="KW-0472">Membrane</keyword>
<keyword evidence="1" id="KW-0813">Transport</keyword>
<feature type="transmembrane region" description="Helical" evidence="1">
    <location>
        <begin position="181"/>
        <end position="201"/>
    </location>
</feature>
<gene>
    <name evidence="2" type="ORF">COU32_00235</name>
</gene>
<dbReference type="GO" id="GO:0022857">
    <property type="term" value="F:transmembrane transporter activity"/>
    <property type="evidence" value="ECO:0007669"/>
    <property type="project" value="UniProtKB-UniRule"/>
</dbReference>
<feature type="transmembrane region" description="Helical" evidence="1">
    <location>
        <begin position="40"/>
        <end position="62"/>
    </location>
</feature>
<comment type="function">
    <text evidence="1">Involved in the import of queuosine (Q) precursors, required for Q precursor salvage.</text>
</comment>
<comment type="similarity">
    <text evidence="1">Belongs to the vitamin uptake transporter (VUT/ECF) (TC 2.A.88) family. Q precursor transporter subfamily.</text>
</comment>